<feature type="region of interest" description="Disordered" evidence="1">
    <location>
        <begin position="309"/>
        <end position="364"/>
    </location>
</feature>
<feature type="transmembrane region" description="Helical" evidence="2">
    <location>
        <begin position="15"/>
        <end position="35"/>
    </location>
</feature>
<dbReference type="InterPro" id="IPR025646">
    <property type="entry name" value="DUF4350"/>
</dbReference>
<dbReference type="Proteomes" id="UP000011688">
    <property type="component" value="Unassembled WGS sequence"/>
</dbReference>
<dbReference type="RefSeq" id="WP_005558194.1">
    <property type="nucleotide sequence ID" value="NZ_AOIB01000031.1"/>
</dbReference>
<keyword evidence="2" id="KW-1133">Transmembrane helix</keyword>
<reference evidence="4 5" key="1">
    <citation type="journal article" date="2014" name="PLoS Genet.">
        <title>Phylogenetically driven sequencing of extremely halophilic archaea reveals strategies for static and dynamic osmo-response.</title>
        <authorList>
            <person name="Becker E.A."/>
            <person name="Seitzer P.M."/>
            <person name="Tritt A."/>
            <person name="Larsen D."/>
            <person name="Krusor M."/>
            <person name="Yao A.I."/>
            <person name="Wu D."/>
            <person name="Madern D."/>
            <person name="Eisen J.A."/>
            <person name="Darling A.E."/>
            <person name="Facciotti M.T."/>
        </authorList>
    </citation>
    <scope>NUCLEOTIDE SEQUENCE [LARGE SCALE GENOMIC DNA]</scope>
    <source>
        <strain evidence="4 5">DSM 10524</strain>
    </source>
</reference>
<evidence type="ECO:0000259" key="3">
    <source>
        <dbReference type="Pfam" id="PF14258"/>
    </source>
</evidence>
<comment type="caution">
    <text evidence="4">The sequence shown here is derived from an EMBL/GenBank/DDBJ whole genome shotgun (WGS) entry which is preliminary data.</text>
</comment>
<dbReference type="STRING" id="1227497.C491_16582"/>
<accession>L9X0U9</accession>
<evidence type="ECO:0000313" key="4">
    <source>
        <dbReference type="EMBL" id="ELY55350.1"/>
    </source>
</evidence>
<keyword evidence="2" id="KW-0812">Transmembrane</keyword>
<dbReference type="AlphaFoldDB" id="L9X0U9"/>
<keyword evidence="5" id="KW-1185">Reference proteome</keyword>
<protein>
    <recommendedName>
        <fullName evidence="3">DUF4350 domain-containing protein</fullName>
    </recommendedName>
</protein>
<feature type="compositionally biased region" description="Basic and acidic residues" evidence="1">
    <location>
        <begin position="328"/>
        <end position="341"/>
    </location>
</feature>
<feature type="domain" description="DUF4350" evidence="3">
    <location>
        <begin position="44"/>
        <end position="251"/>
    </location>
</feature>
<organism evidence="4 5">
    <name type="scientific">Natronococcus amylolyticus DSM 10524</name>
    <dbReference type="NCBI Taxonomy" id="1227497"/>
    <lineage>
        <taxon>Archaea</taxon>
        <taxon>Methanobacteriati</taxon>
        <taxon>Methanobacteriota</taxon>
        <taxon>Stenosarchaea group</taxon>
        <taxon>Halobacteria</taxon>
        <taxon>Halobacteriales</taxon>
        <taxon>Natrialbaceae</taxon>
        <taxon>Natronococcus</taxon>
    </lineage>
</organism>
<sequence length="364" mass="38654">MNPREYVTDGDGIDWPAALLVALGAVVIVGLFVAATTSSAAFGPYNPAWDGTDDFREVIQTDDDVEGELIRETDRYEEVPAEETTAIVVAPDEPYGAADAARVQEFVGNGGTLVVLENYGTDANDLLDAVGADARTNGSVLLDEQSHDQGPAMPITTATANHERTAGVDQLTLNHATAVDPNGATALIGTSDYAHLADSPGTELEDDTAFDAYPVATVEDVGSGEVVVVGDPSITINAMYGEPDNAAFLQRQYADDDRVLLDLSHGEELPPLASITLTLRELPALQSLVGLFVVVAVIGASNRTFRNGVGTVRDRLGSGDEPGSALSDAERAELLRERHPDWDDEQVQETITALNRSRSKHGDR</sequence>
<dbReference type="eggNOG" id="arCOG01314">
    <property type="taxonomic scope" value="Archaea"/>
</dbReference>
<gene>
    <name evidence="4" type="ORF">C491_16582</name>
</gene>
<evidence type="ECO:0000256" key="1">
    <source>
        <dbReference type="SAM" id="MobiDB-lite"/>
    </source>
</evidence>
<dbReference type="PATRIC" id="fig|1227497.3.peg.3360"/>
<dbReference type="OrthoDB" id="372296at2157"/>
<evidence type="ECO:0000256" key="2">
    <source>
        <dbReference type="SAM" id="Phobius"/>
    </source>
</evidence>
<name>L9X0U9_9EURY</name>
<keyword evidence="2" id="KW-0472">Membrane</keyword>
<proteinExistence type="predicted"/>
<evidence type="ECO:0000313" key="5">
    <source>
        <dbReference type="Proteomes" id="UP000011688"/>
    </source>
</evidence>
<dbReference type="EMBL" id="AOIB01000031">
    <property type="protein sequence ID" value="ELY55350.1"/>
    <property type="molecule type" value="Genomic_DNA"/>
</dbReference>
<dbReference type="Pfam" id="PF14258">
    <property type="entry name" value="DUF4350"/>
    <property type="match status" value="1"/>
</dbReference>